<gene>
    <name evidence="2" type="ORF">L9F63_009206</name>
</gene>
<feature type="non-terminal residue" evidence="2">
    <location>
        <position position="375"/>
    </location>
</feature>
<sequence length="375" mass="42715">EQPSMEPTRTSHSISCQYRQYTLCIVLSSPPTGSLCRVYQKYVVECKWRTVSHARIITCTSTQVYKLSQADISSNSPNTRKHGTGSQPLSKGEELEGQELEEIGLRAVVDNLSVIIRQLKSEYHLALFEGTKESQWRNKIVSELTGFFQTEPHQNVSLQIRENMYLMHDAHFEVTARTFRPLDHAILYCIGLFEIHCVRKCMVSGLLMHVPALMDILILIMRYLHPVITWELFSIIVLLKRHSTTGLSHAGLTSVRKLDEHHTNVVHALLRIMVALHRCMTATRHLDKGSDLLEEAGQCTNDARPSSSNSGGSGLKDLARSLKQHLRGFSERLEDTRERLEDTSRCFYLLDKEEVSSDGDRRSGIQFQQMFLTMS</sequence>
<comment type="caution">
    <text evidence="2">The sequence shown here is derived from an EMBL/GenBank/DDBJ whole genome shotgun (WGS) entry which is preliminary data.</text>
</comment>
<evidence type="ECO:0000313" key="2">
    <source>
        <dbReference type="EMBL" id="KAJ9600436.1"/>
    </source>
</evidence>
<accession>A0AAD8AKQ2</accession>
<dbReference type="AlphaFoldDB" id="A0AAD8AKQ2"/>
<name>A0AAD8AKQ2_DIPPU</name>
<dbReference type="EMBL" id="JASPKZ010000419">
    <property type="protein sequence ID" value="KAJ9600436.1"/>
    <property type="molecule type" value="Genomic_DNA"/>
</dbReference>
<protein>
    <submittedName>
        <fullName evidence="2">Uncharacterized protein</fullName>
    </submittedName>
</protein>
<feature type="non-terminal residue" evidence="2">
    <location>
        <position position="1"/>
    </location>
</feature>
<evidence type="ECO:0000256" key="1">
    <source>
        <dbReference type="SAM" id="MobiDB-lite"/>
    </source>
</evidence>
<dbReference type="Proteomes" id="UP001233999">
    <property type="component" value="Unassembled WGS sequence"/>
</dbReference>
<feature type="region of interest" description="Disordered" evidence="1">
    <location>
        <begin position="72"/>
        <end position="94"/>
    </location>
</feature>
<keyword evidence="3" id="KW-1185">Reference proteome</keyword>
<evidence type="ECO:0000313" key="3">
    <source>
        <dbReference type="Proteomes" id="UP001233999"/>
    </source>
</evidence>
<reference evidence="2" key="2">
    <citation type="submission" date="2023-05" db="EMBL/GenBank/DDBJ databases">
        <authorList>
            <person name="Fouks B."/>
        </authorList>
    </citation>
    <scope>NUCLEOTIDE SEQUENCE</scope>
    <source>
        <strain evidence="2">Stay&amp;Tobe</strain>
        <tissue evidence="2">Testes</tissue>
    </source>
</reference>
<organism evidence="2 3">
    <name type="scientific">Diploptera punctata</name>
    <name type="common">Pacific beetle cockroach</name>
    <dbReference type="NCBI Taxonomy" id="6984"/>
    <lineage>
        <taxon>Eukaryota</taxon>
        <taxon>Metazoa</taxon>
        <taxon>Ecdysozoa</taxon>
        <taxon>Arthropoda</taxon>
        <taxon>Hexapoda</taxon>
        <taxon>Insecta</taxon>
        <taxon>Pterygota</taxon>
        <taxon>Neoptera</taxon>
        <taxon>Polyneoptera</taxon>
        <taxon>Dictyoptera</taxon>
        <taxon>Blattodea</taxon>
        <taxon>Blaberoidea</taxon>
        <taxon>Blaberidae</taxon>
        <taxon>Diplopterinae</taxon>
        <taxon>Diploptera</taxon>
    </lineage>
</organism>
<proteinExistence type="predicted"/>
<feature type="compositionally biased region" description="Polar residues" evidence="1">
    <location>
        <begin position="72"/>
        <end position="89"/>
    </location>
</feature>
<reference evidence="2" key="1">
    <citation type="journal article" date="2023" name="IScience">
        <title>Live-bearing cockroach genome reveals convergent evolutionary mechanisms linked to viviparity in insects and beyond.</title>
        <authorList>
            <person name="Fouks B."/>
            <person name="Harrison M.C."/>
            <person name="Mikhailova A.A."/>
            <person name="Marchal E."/>
            <person name="English S."/>
            <person name="Carruthers M."/>
            <person name="Jennings E.C."/>
            <person name="Chiamaka E.L."/>
            <person name="Frigard R.A."/>
            <person name="Pippel M."/>
            <person name="Attardo G.M."/>
            <person name="Benoit J.B."/>
            <person name="Bornberg-Bauer E."/>
            <person name="Tobe S.S."/>
        </authorList>
    </citation>
    <scope>NUCLEOTIDE SEQUENCE</scope>
    <source>
        <strain evidence="2">Stay&amp;Tobe</strain>
    </source>
</reference>